<feature type="transmembrane region" description="Helical" evidence="1">
    <location>
        <begin position="168"/>
        <end position="193"/>
    </location>
</feature>
<evidence type="ECO:0000256" key="1">
    <source>
        <dbReference type="SAM" id="Phobius"/>
    </source>
</evidence>
<feature type="transmembrane region" description="Helical" evidence="1">
    <location>
        <begin position="205"/>
        <end position="224"/>
    </location>
</feature>
<feature type="transmembrane region" description="Helical" evidence="1">
    <location>
        <begin position="96"/>
        <end position="118"/>
    </location>
</feature>
<feature type="transmembrane region" description="Helical" evidence="1">
    <location>
        <begin position="138"/>
        <end position="161"/>
    </location>
</feature>
<feature type="transmembrane region" description="Helical" evidence="1">
    <location>
        <begin position="55"/>
        <end position="75"/>
    </location>
</feature>
<keyword evidence="1" id="KW-1133">Transmembrane helix</keyword>
<name>A0A3B0VEV6_9ZZZZ</name>
<gene>
    <name evidence="2" type="ORF">MNBD_BACTEROID07-805</name>
</gene>
<dbReference type="Pfam" id="PF04474">
    <property type="entry name" value="DUF554"/>
    <property type="match status" value="1"/>
</dbReference>
<keyword evidence="1" id="KW-0472">Membrane</keyword>
<evidence type="ECO:0000313" key="2">
    <source>
        <dbReference type="EMBL" id="VAW30364.1"/>
    </source>
</evidence>
<feature type="transmembrane region" description="Helical" evidence="1">
    <location>
        <begin position="6"/>
        <end position="22"/>
    </location>
</feature>
<feature type="transmembrane region" description="Helical" evidence="1">
    <location>
        <begin position="29"/>
        <end position="49"/>
    </location>
</feature>
<dbReference type="InterPro" id="IPR007563">
    <property type="entry name" value="DUF554"/>
</dbReference>
<dbReference type="PANTHER" id="PTHR36111:SF2">
    <property type="entry name" value="INNER MEMBRANE PROTEIN"/>
    <property type="match status" value="1"/>
</dbReference>
<dbReference type="EMBL" id="UOET01000504">
    <property type="protein sequence ID" value="VAW30364.1"/>
    <property type="molecule type" value="Genomic_DNA"/>
</dbReference>
<proteinExistence type="predicted"/>
<keyword evidence="1" id="KW-0812">Transmembrane</keyword>
<organism evidence="2">
    <name type="scientific">hydrothermal vent metagenome</name>
    <dbReference type="NCBI Taxonomy" id="652676"/>
    <lineage>
        <taxon>unclassified sequences</taxon>
        <taxon>metagenomes</taxon>
        <taxon>ecological metagenomes</taxon>
    </lineage>
</organism>
<reference evidence="2" key="1">
    <citation type="submission" date="2018-06" db="EMBL/GenBank/DDBJ databases">
        <authorList>
            <person name="Zhirakovskaya E."/>
        </authorList>
    </citation>
    <scope>NUCLEOTIDE SEQUENCE</scope>
</reference>
<dbReference type="PANTHER" id="PTHR36111">
    <property type="entry name" value="INNER MEMBRANE PROTEIN-RELATED"/>
    <property type="match status" value="1"/>
</dbReference>
<protein>
    <submittedName>
        <fullName evidence="2">Uncharacterized DUF554 membrane protein</fullName>
    </submittedName>
</protein>
<dbReference type="AlphaFoldDB" id="A0A3B0VEV6"/>
<accession>A0A3B0VEV6</accession>
<sequence length="229" mass="24663">MIGTLVNVATVVAGSLIGILFKSRLPERFIRIFFQVIGLFTLYLGFSMALKSTHVLQMVFSLIIGAVIGESLHLDRGLEKLADKMKKRFKSKNERFSDGLLTAFLLYCMGSLTILGAIQEGMTGDAHLLFIKSLMDGVSSIALASGLGIGVLFSAVPLLIYQGGITLLAMWFGNFFPTIMITELSAVGGILLLGLGIDILGIKKINVINMLPALVVIVVLIWLFPGTGI</sequence>